<feature type="compositionally biased region" description="Polar residues" evidence="1">
    <location>
        <begin position="585"/>
        <end position="595"/>
    </location>
</feature>
<evidence type="ECO:0000256" key="1">
    <source>
        <dbReference type="SAM" id="MobiDB-lite"/>
    </source>
</evidence>
<feature type="region of interest" description="Disordered" evidence="1">
    <location>
        <begin position="876"/>
        <end position="920"/>
    </location>
</feature>
<feature type="compositionally biased region" description="Polar residues" evidence="1">
    <location>
        <begin position="1032"/>
        <end position="1045"/>
    </location>
</feature>
<evidence type="ECO:0000313" key="2">
    <source>
        <dbReference type="EMBL" id="CAL7933958.1"/>
    </source>
</evidence>
<name>A0ABP1MZ29_XYLVO</name>
<feature type="region of interest" description="Disordered" evidence="1">
    <location>
        <begin position="510"/>
        <end position="530"/>
    </location>
</feature>
<feature type="compositionally biased region" description="Basic and acidic residues" evidence="1">
    <location>
        <begin position="52"/>
        <end position="61"/>
    </location>
</feature>
<sequence length="1072" mass="120943">MSQSGSGGVNDSQEQNEVGQTMENQQTACQNGRAEPPADNAKQDLSNGFENRTIEYDRFSQDRVQQNQPTGQSQEQQQQQQQTQQTGQYPTVKKQSAVGVPEDRHPPSGQLPPQQYGQEKSALERTQHVSQTSTQTLPVQVQPQFVPDYDQTQYTQIRNQFEVRPQMYPQQAQYADRAGYVTRDVTYRDPTLYQGGTANPMFTGQGQYVTVQHGTQIPPQSGSPQPPYYSGVVVPQPPSYAQFGAQPQYQYSQYPQTVMNAVPYTPHTGIYPPQQFGQQSPNPQRFSQDLAQYQTQPIIQPIAQNVGHGLAIATTERPSRGPKPLVPPRGNSKITHDPTGHRKSASVDVPGMPKPKYDTTQNPAQEQVHRCDGAIIVQGTQIVTDAQDRRYLTAINQNPRTRQDGLYVDTNGDPPGRDKICEAVATDCGLYVTRPEHRKSISVDVTSSFQRRNDIITFTFPGDASQEILMSARKAGAMVDPKRVEANQVYPPDQRRLDASLRVSPMAFDTRQENRKSVGADRKPEWGNVSPNQRIAIPQENRRSDYFDEHRRSPMTIEGKRMEDVRRSPMPFMPIREGSADRASQKSPSFVNQNFEKTRQELTIWAEQRQRQEHERNMMQNQMLSTSPRSRNPSEERRDPRQMHQPEERKEARMTQSAFQPIPNISQRTIMEQRRHLRHVSADLTKHMELSRKEFEEQPISGSVANLGPPISTVPSQRASPNICHQYPALSEAKLDTKTVLTVVTDFGDTNLNKPADQVDHIIHSHRKSHNVSSNLLTHSKSQMDNLQSQLDTQNEKSELTAQQQQLQNQQSLDLISEKLSQFERQQSDLQAKLQCLQNQNQILDKVAQFQHQQSDLQARLQSLQAQNQLCDKLQRSTDFPPRDSVANEAHPIQSNSLPNHQEQPTEKTCATQSQHAPHSHHLTLLTTSYSQNANHQSCQSSVCEKLSPRLQHDTNDPNSIQISSMSQMPLPCLPQFERPDTSRTSFSQFHRLQCQIDGHEAAAAPPGAPTAPSFTGTLKKVPPEKPPRTSLIIQSPEAESNRSQPAIGLKQTPKARVSFFRLEQCATLFPP</sequence>
<feature type="compositionally biased region" description="Basic and acidic residues" evidence="1">
    <location>
        <begin position="510"/>
        <end position="525"/>
    </location>
</feature>
<organism evidence="2 3">
    <name type="scientific">Xylocopa violacea</name>
    <name type="common">Violet carpenter bee</name>
    <name type="synonym">Apis violacea</name>
    <dbReference type="NCBI Taxonomy" id="135666"/>
    <lineage>
        <taxon>Eukaryota</taxon>
        <taxon>Metazoa</taxon>
        <taxon>Ecdysozoa</taxon>
        <taxon>Arthropoda</taxon>
        <taxon>Hexapoda</taxon>
        <taxon>Insecta</taxon>
        <taxon>Pterygota</taxon>
        <taxon>Neoptera</taxon>
        <taxon>Endopterygota</taxon>
        <taxon>Hymenoptera</taxon>
        <taxon>Apocrita</taxon>
        <taxon>Aculeata</taxon>
        <taxon>Apoidea</taxon>
        <taxon>Anthophila</taxon>
        <taxon>Apidae</taxon>
        <taxon>Xylocopa</taxon>
        <taxon>Xylocopa</taxon>
    </lineage>
</organism>
<accession>A0ABP1MZ29</accession>
<feature type="region of interest" description="Disordered" evidence="1">
    <location>
        <begin position="1002"/>
        <end position="1051"/>
    </location>
</feature>
<protein>
    <submittedName>
        <fullName evidence="2">Uncharacterized protein</fullName>
    </submittedName>
</protein>
<comment type="caution">
    <text evidence="2">The sequence shown here is derived from an EMBL/GenBank/DDBJ whole genome shotgun (WGS) entry which is preliminary data.</text>
</comment>
<feature type="region of interest" description="Disordered" evidence="1">
    <location>
        <begin position="617"/>
        <end position="658"/>
    </location>
</feature>
<proteinExistence type="predicted"/>
<dbReference type="Proteomes" id="UP001642520">
    <property type="component" value="Unassembled WGS sequence"/>
</dbReference>
<reference evidence="2 3" key="1">
    <citation type="submission" date="2024-08" db="EMBL/GenBank/DDBJ databases">
        <authorList>
            <person name="Will J Nash"/>
            <person name="Angela Man"/>
            <person name="Seanna McTaggart"/>
            <person name="Kendall Baker"/>
            <person name="Tom Barker"/>
            <person name="Leah Catchpole"/>
            <person name="Alex Durrant"/>
            <person name="Karim Gharbi"/>
            <person name="Naomi Irish"/>
            <person name="Gemy Kaithakottil"/>
            <person name="Debby Ku"/>
            <person name="Aaliyah Providence"/>
            <person name="Felix Shaw"/>
            <person name="David Swarbreck"/>
            <person name="Chris Watkins"/>
            <person name="Ann M. McCartney"/>
            <person name="Giulio Formenti"/>
            <person name="Alice Mouton"/>
            <person name="Noel Vella"/>
            <person name="Bjorn M von Reumont"/>
            <person name="Adriana Vella"/>
            <person name="Wilfried Haerty"/>
        </authorList>
    </citation>
    <scope>NUCLEOTIDE SEQUENCE [LARGE SCALE GENOMIC DNA]</scope>
</reference>
<feature type="region of interest" description="Disordered" evidence="1">
    <location>
        <begin position="1"/>
        <end position="135"/>
    </location>
</feature>
<keyword evidence="3" id="KW-1185">Reference proteome</keyword>
<feature type="region of interest" description="Disordered" evidence="1">
    <location>
        <begin position="314"/>
        <end position="365"/>
    </location>
</feature>
<gene>
    <name evidence="2" type="ORF">XYLVIOL_LOCUS758</name>
</gene>
<feature type="compositionally biased region" description="Polar residues" evidence="1">
    <location>
        <begin position="783"/>
        <end position="793"/>
    </location>
</feature>
<feature type="compositionally biased region" description="Low complexity" evidence="1">
    <location>
        <begin position="65"/>
        <end position="88"/>
    </location>
</feature>
<feature type="compositionally biased region" description="Polar residues" evidence="1">
    <location>
        <begin position="9"/>
        <end position="30"/>
    </location>
</feature>
<feature type="compositionally biased region" description="Basic and acidic residues" evidence="1">
    <location>
        <begin position="632"/>
        <end position="653"/>
    </location>
</feature>
<dbReference type="EMBL" id="CAXAJV020001281">
    <property type="protein sequence ID" value="CAL7933958.1"/>
    <property type="molecule type" value="Genomic_DNA"/>
</dbReference>
<evidence type="ECO:0000313" key="3">
    <source>
        <dbReference type="Proteomes" id="UP001642520"/>
    </source>
</evidence>
<feature type="compositionally biased region" description="Polar residues" evidence="1">
    <location>
        <begin position="893"/>
        <end position="917"/>
    </location>
</feature>
<feature type="region of interest" description="Disordered" evidence="1">
    <location>
        <begin position="783"/>
        <end position="805"/>
    </location>
</feature>
<feature type="region of interest" description="Disordered" evidence="1">
    <location>
        <begin position="564"/>
        <end position="595"/>
    </location>
</feature>